<dbReference type="AlphaFoldDB" id="A0A087V232"/>
<protein>
    <submittedName>
        <fullName evidence="1">Uncharacterized protein</fullName>
    </submittedName>
</protein>
<sequence length="84" mass="9375">MFRPSAVRDTRQRRAVKISRGSLVLLGRHWTCPSELSSSSEPPAPPLVSPVIRYPMFSNITSSGSAFIRLWLAWEAPSMSTTTR</sequence>
<organism evidence="1 2">
    <name type="scientific">Balearica regulorum gibbericeps</name>
    <name type="common">East African grey crowned-crane</name>
    <dbReference type="NCBI Taxonomy" id="100784"/>
    <lineage>
        <taxon>Eukaryota</taxon>
        <taxon>Metazoa</taxon>
        <taxon>Chordata</taxon>
        <taxon>Craniata</taxon>
        <taxon>Vertebrata</taxon>
        <taxon>Euteleostomi</taxon>
        <taxon>Archelosauria</taxon>
        <taxon>Archosauria</taxon>
        <taxon>Dinosauria</taxon>
        <taxon>Saurischia</taxon>
        <taxon>Theropoda</taxon>
        <taxon>Coelurosauria</taxon>
        <taxon>Aves</taxon>
        <taxon>Neognathae</taxon>
        <taxon>Neoaves</taxon>
        <taxon>Gruiformes</taxon>
        <taxon>Gruidae</taxon>
        <taxon>Balearica</taxon>
    </lineage>
</organism>
<feature type="non-terminal residue" evidence="1">
    <location>
        <position position="84"/>
    </location>
</feature>
<reference evidence="1 2" key="1">
    <citation type="submission" date="2014-04" db="EMBL/GenBank/DDBJ databases">
        <title>Genome evolution of avian class.</title>
        <authorList>
            <person name="Zhang G."/>
            <person name="Li C."/>
        </authorList>
    </citation>
    <scope>NUCLEOTIDE SEQUENCE [LARGE SCALE GENOMIC DNA]</scope>
    <source>
        <strain evidence="1">BGI_N312</strain>
    </source>
</reference>
<name>A0A087V232_BALRE</name>
<proteinExistence type="predicted"/>
<gene>
    <name evidence="1" type="ORF">N312_12211</name>
</gene>
<evidence type="ECO:0000313" key="2">
    <source>
        <dbReference type="Proteomes" id="UP000053309"/>
    </source>
</evidence>
<evidence type="ECO:0000313" key="1">
    <source>
        <dbReference type="EMBL" id="KFO06674.1"/>
    </source>
</evidence>
<accession>A0A087V232</accession>
<keyword evidence="2" id="KW-1185">Reference proteome</keyword>
<dbReference type="Proteomes" id="UP000053309">
    <property type="component" value="Unassembled WGS sequence"/>
</dbReference>
<dbReference type="EMBL" id="KL477013">
    <property type="protein sequence ID" value="KFO06674.1"/>
    <property type="molecule type" value="Genomic_DNA"/>
</dbReference>